<feature type="active site" description="Charge relay system" evidence="6">
    <location>
        <position position="204"/>
    </location>
</feature>
<dbReference type="InterPro" id="IPR022398">
    <property type="entry name" value="Peptidase_S8_His-AS"/>
</dbReference>
<name>A0ABT2RIN1_9FIRM</name>
<evidence type="ECO:0000256" key="5">
    <source>
        <dbReference type="ARBA" id="ARBA00022825"/>
    </source>
</evidence>
<feature type="active site" description="Charge relay system" evidence="6">
    <location>
        <position position="155"/>
    </location>
</feature>
<dbReference type="InterPro" id="IPR015500">
    <property type="entry name" value="Peptidase_S8_subtilisin-rel"/>
</dbReference>
<evidence type="ECO:0000313" key="10">
    <source>
        <dbReference type="Proteomes" id="UP001652431"/>
    </source>
</evidence>
<reference evidence="9 10" key="1">
    <citation type="journal article" date="2021" name="ISME Commun">
        <title>Automated analysis of genomic sequences facilitates high-throughput and comprehensive description of bacteria.</title>
        <authorList>
            <person name="Hitch T.C.A."/>
        </authorList>
    </citation>
    <scope>NUCLEOTIDE SEQUENCE [LARGE SCALE GENOMIC DNA]</scope>
    <source>
        <strain evidence="9 10">Sanger_03</strain>
    </source>
</reference>
<keyword evidence="5 6" id="KW-0720">Serine protease</keyword>
<keyword evidence="3" id="KW-0677">Repeat</keyword>
<evidence type="ECO:0000256" key="2">
    <source>
        <dbReference type="ARBA" id="ARBA00022670"/>
    </source>
</evidence>
<dbReference type="PROSITE" id="PS51272">
    <property type="entry name" value="SLH"/>
    <property type="match status" value="3"/>
</dbReference>
<dbReference type="InterPro" id="IPR054399">
    <property type="entry name" value="Fervidolysin-like_N_prodom"/>
</dbReference>
<dbReference type="Pfam" id="PF22148">
    <property type="entry name" value="Fervidolysin_NPro-like"/>
    <property type="match status" value="1"/>
</dbReference>
<evidence type="ECO:0000256" key="3">
    <source>
        <dbReference type="ARBA" id="ARBA00022737"/>
    </source>
</evidence>
<organism evidence="9 10">
    <name type="scientific">Dorea acetigenes</name>
    <dbReference type="NCBI Taxonomy" id="2981787"/>
    <lineage>
        <taxon>Bacteria</taxon>
        <taxon>Bacillati</taxon>
        <taxon>Bacillota</taxon>
        <taxon>Clostridia</taxon>
        <taxon>Lachnospirales</taxon>
        <taxon>Lachnospiraceae</taxon>
        <taxon>Dorea</taxon>
    </lineage>
</organism>
<evidence type="ECO:0000256" key="4">
    <source>
        <dbReference type="ARBA" id="ARBA00022801"/>
    </source>
</evidence>
<dbReference type="PRINTS" id="PR00723">
    <property type="entry name" value="SUBTILISIN"/>
</dbReference>
<proteinExistence type="inferred from homology"/>
<evidence type="ECO:0000256" key="7">
    <source>
        <dbReference type="SAM" id="SignalP"/>
    </source>
</evidence>
<dbReference type="Proteomes" id="UP001652431">
    <property type="component" value="Unassembled WGS sequence"/>
</dbReference>
<dbReference type="PROSITE" id="PS51892">
    <property type="entry name" value="SUBTILASE"/>
    <property type="match status" value="1"/>
</dbReference>
<keyword evidence="2 6" id="KW-0645">Protease</keyword>
<dbReference type="PROSITE" id="PS00138">
    <property type="entry name" value="SUBTILASE_SER"/>
    <property type="match status" value="1"/>
</dbReference>
<sequence length="616" mass="67334">MVRKKKKVRCIAAVLVIGALLCERYMPVQAKTVPENYEQGEILVLYEEGVQISEIIEDVPDEVERTEVLAESGDEAIALVQFQEDVAVDEAVKEYEKKDGVLAVTPNYILELNETEVPDDPGITDQQYLSKVCAEEAWEYYGQMIHEKVRVAVLDTGADIHHPDLQNIINLEVSGEVLDKNGTMGPLQGDDYINGTYSSSGTGHGTHVCGILAAEANNQQGIAGVGSCLDNSAIELMVIDIFSNVKTTNMAYLIYGMEYAAEQGAKVINLSLGVDKNRIDDTVLKAECDRLKENNITLVCAAGNDGTSDKGQVQEVPCDYDSTVGVAAVDAENQRASFSNYGTKKDIAAPGVNIYSTLKTSSYGKKSGTSMAAPIVSAAAGMIYALRPDITTAEVKEILKKTADRIPDEDMQEIGVLNCESALKATGGKVWLPFKDVAVNSWYYDHVAYIYKQEIMTGLTDTIFGPEDGLVRAQFAMILYRLVGEPEALYMWTFPDVGENEWYTDAVAWAGECGVITGYTNNGCFGPNDLINREQLAVMLYRYTKIQESDMGPVDYSEMERFEDSASVSDFAKDAVAWAVNAGIIQGDNGRINPQGNASRAECATMTERFLKVIGR</sequence>
<gene>
    <name evidence="9" type="ORF">OCV99_01645</name>
</gene>
<feature type="signal peptide" evidence="7">
    <location>
        <begin position="1"/>
        <end position="30"/>
    </location>
</feature>
<dbReference type="InterPro" id="IPR001119">
    <property type="entry name" value="SLH_dom"/>
</dbReference>
<dbReference type="RefSeq" id="WP_262574504.1">
    <property type="nucleotide sequence ID" value="NZ_JAOQJU010000001.1"/>
</dbReference>
<dbReference type="InterPro" id="IPR050131">
    <property type="entry name" value="Peptidase_S8_subtilisin-like"/>
</dbReference>
<dbReference type="Gene3D" id="3.40.50.200">
    <property type="entry name" value="Peptidase S8/S53 domain"/>
    <property type="match status" value="1"/>
</dbReference>
<feature type="active site" description="Charge relay system" evidence="6">
    <location>
        <position position="370"/>
    </location>
</feature>
<keyword evidence="7" id="KW-0732">Signal</keyword>
<protein>
    <submittedName>
        <fullName evidence="9">S8 family serine peptidase</fullName>
    </submittedName>
</protein>
<dbReference type="PANTHER" id="PTHR43806:SF11">
    <property type="entry name" value="CEREVISIN-RELATED"/>
    <property type="match status" value="1"/>
</dbReference>
<dbReference type="Pfam" id="PF00395">
    <property type="entry name" value="SLH"/>
    <property type="match status" value="3"/>
</dbReference>
<comment type="caution">
    <text evidence="9">The sequence shown here is derived from an EMBL/GenBank/DDBJ whole genome shotgun (WGS) entry which is preliminary data.</text>
</comment>
<evidence type="ECO:0000256" key="1">
    <source>
        <dbReference type="ARBA" id="ARBA00011073"/>
    </source>
</evidence>
<dbReference type="EMBL" id="JAOQJU010000001">
    <property type="protein sequence ID" value="MCU6685267.1"/>
    <property type="molecule type" value="Genomic_DNA"/>
</dbReference>
<accession>A0ABT2RIN1</accession>
<dbReference type="PANTHER" id="PTHR43806">
    <property type="entry name" value="PEPTIDASE S8"/>
    <property type="match status" value="1"/>
</dbReference>
<evidence type="ECO:0000313" key="9">
    <source>
        <dbReference type="EMBL" id="MCU6685267.1"/>
    </source>
</evidence>
<dbReference type="InterPro" id="IPR036852">
    <property type="entry name" value="Peptidase_S8/S53_dom_sf"/>
</dbReference>
<evidence type="ECO:0000256" key="6">
    <source>
        <dbReference type="PROSITE-ProRule" id="PRU01240"/>
    </source>
</evidence>
<feature type="domain" description="SLH" evidence="8">
    <location>
        <begin position="430"/>
        <end position="488"/>
    </location>
</feature>
<keyword evidence="4 6" id="KW-0378">Hydrolase</keyword>
<dbReference type="SUPFAM" id="SSF52743">
    <property type="entry name" value="Subtilisin-like"/>
    <property type="match status" value="1"/>
</dbReference>
<dbReference type="InterPro" id="IPR000209">
    <property type="entry name" value="Peptidase_S8/S53_dom"/>
</dbReference>
<feature type="domain" description="SLH" evidence="8">
    <location>
        <begin position="490"/>
        <end position="554"/>
    </location>
</feature>
<dbReference type="InterPro" id="IPR023828">
    <property type="entry name" value="Peptidase_S8_Ser-AS"/>
</dbReference>
<dbReference type="Pfam" id="PF00082">
    <property type="entry name" value="Peptidase_S8"/>
    <property type="match status" value="1"/>
</dbReference>
<keyword evidence="10" id="KW-1185">Reference proteome</keyword>
<feature type="domain" description="SLH" evidence="8">
    <location>
        <begin position="559"/>
        <end position="616"/>
    </location>
</feature>
<dbReference type="PROSITE" id="PS00137">
    <property type="entry name" value="SUBTILASE_HIS"/>
    <property type="match status" value="1"/>
</dbReference>
<comment type="similarity">
    <text evidence="1 6">Belongs to the peptidase S8 family.</text>
</comment>
<evidence type="ECO:0000259" key="8">
    <source>
        <dbReference type="PROSITE" id="PS51272"/>
    </source>
</evidence>
<feature type="chain" id="PRO_5045406304" evidence="7">
    <location>
        <begin position="31"/>
        <end position="616"/>
    </location>
</feature>